<feature type="region of interest" description="Disordered" evidence="1">
    <location>
        <begin position="495"/>
        <end position="531"/>
    </location>
</feature>
<feature type="compositionally biased region" description="Low complexity" evidence="1">
    <location>
        <begin position="83"/>
        <end position="93"/>
    </location>
</feature>
<evidence type="ECO:0000313" key="2">
    <source>
        <dbReference type="EMBL" id="GJE91122.1"/>
    </source>
</evidence>
<feature type="compositionally biased region" description="Low complexity" evidence="1">
    <location>
        <begin position="225"/>
        <end position="250"/>
    </location>
</feature>
<feature type="region of interest" description="Disordered" evidence="1">
    <location>
        <begin position="76"/>
        <end position="140"/>
    </location>
</feature>
<name>A0A9P3LEL8_9APHY</name>
<gene>
    <name evidence="2" type="ORF">PsYK624_072710</name>
</gene>
<feature type="compositionally biased region" description="Acidic residues" evidence="1">
    <location>
        <begin position="299"/>
        <end position="362"/>
    </location>
</feature>
<evidence type="ECO:0000256" key="1">
    <source>
        <dbReference type="SAM" id="MobiDB-lite"/>
    </source>
</evidence>
<feature type="compositionally biased region" description="Polar residues" evidence="1">
    <location>
        <begin position="742"/>
        <end position="763"/>
    </location>
</feature>
<feature type="compositionally biased region" description="Polar residues" evidence="1">
    <location>
        <begin position="677"/>
        <end position="720"/>
    </location>
</feature>
<feature type="compositionally biased region" description="Basic and acidic residues" evidence="1">
    <location>
        <begin position="868"/>
        <end position="878"/>
    </location>
</feature>
<feature type="compositionally biased region" description="Basic residues" evidence="1">
    <location>
        <begin position="658"/>
        <end position="667"/>
    </location>
</feature>
<feature type="region of interest" description="Disordered" evidence="1">
    <location>
        <begin position="23"/>
        <end position="58"/>
    </location>
</feature>
<dbReference type="Proteomes" id="UP000703269">
    <property type="component" value="Unassembled WGS sequence"/>
</dbReference>
<sequence>MNAPLVDEDEDDICPVCESECTCHNRGSQSSASRSLAPTRTSTFTSTSYSPLKPSQPQLAVTAQPLKIKLTVPPNLKFRKNPAAGSSSAAARSHTSHLYAQNSSTRTDLGSTSAIIPHHAALGPLDSSAPKRRGRPPKAVVAAREAAKAALASAHASYGGNPSRATSRKGTHVTVSSVKRTQNLAGNKRGGLTKPGKKASGTRPIPSSLSTYSSDEDAHYPTFMSAASSSSLTSSSESQNLESGESSESSSDSEDDSRFLQKGPSKKDVPGFDTAQKRRDHGSGSRWEIKPRKQSVDPEALDAESEDTSSDDDNADDEDDSDDDDDDDDEAEAEAEDEENAAEADVEETGLAEIDDEPEVGDEDGKLGVSFGGDDWSEDEESSFDADIFFANLDDSSDECASPAALRFDAFGSDMDAGSAGSFSGDEADALLLMDIDPSVQVRRSTGEFEVGVELDGLALGLDGQLLLPSNFAHFAAFEGGSDGSNDTDVEMAISRDDSSSADEASDSGESGLLGESDGETTEDELVDSNGLPNSKAMMLFRWPEPISAVDPQSTVTQSPGSDDTYESPQPSHTLRTALRSMSSGIDSTVVGSTAQRHGEDFDDDEQQSAQRYVNESGHAAGVPVMGQFITAPAIDAPKIAVIDGSHNPIPSPFPRSRIIRAKRRKSRVGESVSGADFTTDSEFNRRSPSTPFLSANPPSSDELGSQSHALTSDDPSSTDAIDLDDVLDASFLDSEPLFEPTTPSQHTWLMPSTPSAAPTETLNRWDRIPVGTFRRTRETSLLENTPGSDSGIANLYPAISALLNSDLLGTPKSKGKGKASSTLRPGAASTLVISPVLLPVRDGDRTPTGDGVYNPFQQNGQSHQQKSRRELRKEKAMMKRKMVGKQAPQPSMRNHPHARHHYPNMKNRGSSSMQRNQFASSSHVPHLNL</sequence>
<feature type="compositionally biased region" description="Polar residues" evidence="1">
    <location>
        <begin position="173"/>
        <end position="185"/>
    </location>
</feature>
<feature type="compositionally biased region" description="Polar residues" evidence="1">
    <location>
        <begin position="98"/>
        <end position="114"/>
    </location>
</feature>
<organism evidence="2 3">
    <name type="scientific">Phanerochaete sordida</name>
    <dbReference type="NCBI Taxonomy" id="48140"/>
    <lineage>
        <taxon>Eukaryota</taxon>
        <taxon>Fungi</taxon>
        <taxon>Dikarya</taxon>
        <taxon>Basidiomycota</taxon>
        <taxon>Agaricomycotina</taxon>
        <taxon>Agaricomycetes</taxon>
        <taxon>Polyporales</taxon>
        <taxon>Phanerochaetaceae</taxon>
        <taxon>Phanerochaete</taxon>
    </lineage>
</organism>
<feature type="region of interest" description="Disordered" evidence="1">
    <location>
        <begin position="844"/>
        <end position="930"/>
    </location>
</feature>
<feature type="region of interest" description="Disordered" evidence="1">
    <location>
        <begin position="550"/>
        <end position="572"/>
    </location>
</feature>
<feature type="compositionally biased region" description="Low complexity" evidence="1">
    <location>
        <begin position="39"/>
        <end position="50"/>
    </location>
</feature>
<feature type="compositionally biased region" description="Polar residues" evidence="1">
    <location>
        <begin position="908"/>
        <end position="924"/>
    </location>
</feature>
<feature type="compositionally biased region" description="Polar residues" evidence="1">
    <location>
        <begin position="25"/>
        <end position="38"/>
    </location>
</feature>
<feature type="compositionally biased region" description="Basic and acidic residues" evidence="1">
    <location>
        <begin position="265"/>
        <end position="296"/>
    </location>
</feature>
<feature type="compositionally biased region" description="Polar residues" evidence="1">
    <location>
        <begin position="551"/>
        <end position="572"/>
    </location>
</feature>
<feature type="region of interest" description="Disordered" evidence="1">
    <location>
        <begin position="153"/>
        <end position="380"/>
    </location>
</feature>
<feature type="compositionally biased region" description="Basic residues" evidence="1">
    <location>
        <begin position="895"/>
        <end position="904"/>
    </location>
</feature>
<feature type="compositionally biased region" description="Acidic residues" evidence="1">
    <location>
        <begin position="517"/>
        <end position="527"/>
    </location>
</feature>
<feature type="compositionally biased region" description="Polar residues" evidence="1">
    <location>
        <begin position="856"/>
        <end position="865"/>
    </location>
</feature>
<proteinExistence type="predicted"/>
<dbReference type="EMBL" id="BPQB01000020">
    <property type="protein sequence ID" value="GJE91122.1"/>
    <property type="molecule type" value="Genomic_DNA"/>
</dbReference>
<protein>
    <submittedName>
        <fullName evidence="2">Uncharacterized protein</fullName>
    </submittedName>
</protein>
<dbReference type="OrthoDB" id="3259498at2759"/>
<feature type="region of interest" description="Disordered" evidence="1">
    <location>
        <begin position="736"/>
        <end position="764"/>
    </location>
</feature>
<feature type="region of interest" description="Disordered" evidence="1">
    <location>
        <begin position="646"/>
        <end position="722"/>
    </location>
</feature>
<reference evidence="2 3" key="1">
    <citation type="submission" date="2021-08" db="EMBL/GenBank/DDBJ databases">
        <title>Draft Genome Sequence of Phanerochaete sordida strain YK-624.</title>
        <authorList>
            <person name="Mori T."/>
            <person name="Dohra H."/>
            <person name="Suzuki T."/>
            <person name="Kawagishi H."/>
            <person name="Hirai H."/>
        </authorList>
    </citation>
    <scope>NUCLEOTIDE SEQUENCE [LARGE SCALE GENOMIC DNA]</scope>
    <source>
        <strain evidence="2 3">YK-624</strain>
    </source>
</reference>
<accession>A0A9P3LEL8</accession>
<dbReference type="AlphaFoldDB" id="A0A9P3LEL8"/>
<keyword evidence="3" id="KW-1185">Reference proteome</keyword>
<comment type="caution">
    <text evidence="2">The sequence shown here is derived from an EMBL/GenBank/DDBJ whole genome shotgun (WGS) entry which is preliminary data.</text>
</comment>
<evidence type="ECO:0000313" key="3">
    <source>
        <dbReference type="Proteomes" id="UP000703269"/>
    </source>
</evidence>